<evidence type="ECO:0000256" key="1">
    <source>
        <dbReference type="SAM" id="MobiDB-lite"/>
    </source>
</evidence>
<dbReference type="InterPro" id="IPR029044">
    <property type="entry name" value="Nucleotide-diphossugar_trans"/>
</dbReference>
<feature type="compositionally biased region" description="Basic residues" evidence="1">
    <location>
        <begin position="459"/>
        <end position="468"/>
    </location>
</feature>
<dbReference type="InterPro" id="IPR001173">
    <property type="entry name" value="Glyco_trans_2-like"/>
</dbReference>
<gene>
    <name evidence="3" type="ORF">E6K79_11170</name>
</gene>
<name>A0A538TH83_UNCEI</name>
<protein>
    <submittedName>
        <fullName evidence="3">Glycosyltransferase</fullName>
    </submittedName>
</protein>
<feature type="region of interest" description="Disordered" evidence="1">
    <location>
        <begin position="187"/>
        <end position="208"/>
    </location>
</feature>
<dbReference type="Proteomes" id="UP000317691">
    <property type="component" value="Unassembled WGS sequence"/>
</dbReference>
<reference evidence="3 4" key="1">
    <citation type="journal article" date="2019" name="Nat. Microbiol.">
        <title>Mediterranean grassland soil C-N compound turnover is dependent on rainfall and depth, and is mediated by genomically divergent microorganisms.</title>
        <authorList>
            <person name="Diamond S."/>
            <person name="Andeer P.F."/>
            <person name="Li Z."/>
            <person name="Crits-Christoph A."/>
            <person name="Burstein D."/>
            <person name="Anantharaman K."/>
            <person name="Lane K.R."/>
            <person name="Thomas B.C."/>
            <person name="Pan C."/>
            <person name="Northen T.R."/>
            <person name="Banfield J.F."/>
        </authorList>
    </citation>
    <scope>NUCLEOTIDE SEQUENCE [LARGE SCALE GENOMIC DNA]</scope>
    <source>
        <strain evidence="3">WS_9</strain>
    </source>
</reference>
<comment type="caution">
    <text evidence="3">The sequence shown here is derived from an EMBL/GenBank/DDBJ whole genome shotgun (WGS) entry which is preliminary data.</text>
</comment>
<sequence>MQARDSPPGDHAHAGARDLRGGGAGAKGGEAGDPRDHDSARRGPRGAAPPARRGRGGGAGGDAAARDHGPLHHRHDDRGAPRRDAGGRDRAARRLLLLRDQRSDADDVRLLAGRLGAFPARVRRVGHPAPRSLRLDRYARRGNAAPARRLRRPPCETGAQDRSLRRARRRSRLDRVLRGGGARLRFVQPLPDPARPSRGRAGRASPGVSRGVATADVVAAAETGAVKAGAIRVDAVIPAWNEAEAIALVLDALPRPLVRRIVVCDNGSTDGTAEIARAHGAVVVHEPRRGYGAACLRALAALEADPPDVVLFLDADMSDDPAEAAQILEPILTGRADLVIGSRTLGEREPGALTPQARFGNWLATRLLLALYGARFTDLGPFRAIRFRSLRDLGMRDRDFGWTVEMQIKAARAGLRTAEVPARYRRRIGRSKISGTVSGSVRAGIKILGTIAADFARRGPPRRPRPSGRRGGGAP</sequence>
<feature type="region of interest" description="Disordered" evidence="1">
    <location>
        <begin position="456"/>
        <end position="475"/>
    </location>
</feature>
<accession>A0A538TH83</accession>
<feature type="region of interest" description="Disordered" evidence="1">
    <location>
        <begin position="1"/>
        <end position="88"/>
    </location>
</feature>
<evidence type="ECO:0000313" key="3">
    <source>
        <dbReference type="EMBL" id="TMQ62983.1"/>
    </source>
</evidence>
<evidence type="ECO:0000259" key="2">
    <source>
        <dbReference type="Pfam" id="PF00535"/>
    </source>
</evidence>
<feature type="region of interest" description="Disordered" evidence="1">
    <location>
        <begin position="141"/>
        <end position="167"/>
    </location>
</feature>
<feature type="compositionally biased region" description="Basic and acidic residues" evidence="1">
    <location>
        <begin position="30"/>
        <end position="41"/>
    </location>
</feature>
<dbReference type="EMBL" id="VBOZ01000034">
    <property type="protein sequence ID" value="TMQ62983.1"/>
    <property type="molecule type" value="Genomic_DNA"/>
</dbReference>
<keyword evidence="3" id="KW-0808">Transferase</keyword>
<organism evidence="3 4">
    <name type="scientific">Eiseniibacteriota bacterium</name>
    <dbReference type="NCBI Taxonomy" id="2212470"/>
    <lineage>
        <taxon>Bacteria</taxon>
        <taxon>Candidatus Eiseniibacteriota</taxon>
    </lineage>
</organism>
<feature type="domain" description="Glycosyltransferase 2-like" evidence="2">
    <location>
        <begin position="235"/>
        <end position="393"/>
    </location>
</feature>
<dbReference type="PANTHER" id="PTHR48090">
    <property type="entry name" value="UNDECAPRENYL-PHOSPHATE 4-DEOXY-4-FORMAMIDO-L-ARABINOSE TRANSFERASE-RELATED"/>
    <property type="match status" value="1"/>
</dbReference>
<dbReference type="InterPro" id="IPR050256">
    <property type="entry name" value="Glycosyltransferase_2"/>
</dbReference>
<feature type="compositionally biased region" description="Basic and acidic residues" evidence="1">
    <location>
        <begin position="7"/>
        <end position="20"/>
    </location>
</feature>
<dbReference type="Gene3D" id="3.90.550.10">
    <property type="entry name" value="Spore Coat Polysaccharide Biosynthesis Protein SpsA, Chain A"/>
    <property type="match status" value="1"/>
</dbReference>
<evidence type="ECO:0000313" key="4">
    <source>
        <dbReference type="Proteomes" id="UP000317691"/>
    </source>
</evidence>
<dbReference type="GO" id="GO:0016740">
    <property type="term" value="F:transferase activity"/>
    <property type="evidence" value="ECO:0007669"/>
    <property type="project" value="UniProtKB-KW"/>
</dbReference>
<dbReference type="Pfam" id="PF00535">
    <property type="entry name" value="Glycos_transf_2"/>
    <property type="match status" value="1"/>
</dbReference>
<dbReference type="PANTHER" id="PTHR48090:SF7">
    <property type="entry name" value="RFBJ PROTEIN"/>
    <property type="match status" value="1"/>
</dbReference>
<proteinExistence type="predicted"/>
<dbReference type="AlphaFoldDB" id="A0A538TH83"/>
<dbReference type="CDD" id="cd04179">
    <property type="entry name" value="DPM_DPG-synthase_like"/>
    <property type="match status" value="1"/>
</dbReference>
<dbReference type="SUPFAM" id="SSF53448">
    <property type="entry name" value="Nucleotide-diphospho-sugar transferases"/>
    <property type="match status" value="1"/>
</dbReference>
<feature type="compositionally biased region" description="Basic and acidic residues" evidence="1">
    <location>
        <begin position="64"/>
        <end position="88"/>
    </location>
</feature>